<dbReference type="GO" id="GO:0005634">
    <property type="term" value="C:nucleus"/>
    <property type="evidence" value="ECO:0007669"/>
    <property type="project" value="TreeGrafter"/>
</dbReference>
<reference evidence="2 3" key="1">
    <citation type="journal article" date="2016" name="Mol. Biol. Evol.">
        <title>Comparative Genomics of Early-Diverging Mushroom-Forming Fungi Provides Insights into the Origins of Lignocellulose Decay Capabilities.</title>
        <authorList>
            <person name="Nagy L.G."/>
            <person name="Riley R."/>
            <person name="Tritt A."/>
            <person name="Adam C."/>
            <person name="Daum C."/>
            <person name="Floudas D."/>
            <person name="Sun H."/>
            <person name="Yadav J.S."/>
            <person name="Pangilinan J."/>
            <person name="Larsson K.H."/>
            <person name="Matsuura K."/>
            <person name="Barry K."/>
            <person name="Labutti K."/>
            <person name="Kuo R."/>
            <person name="Ohm R.A."/>
            <person name="Bhattacharya S.S."/>
            <person name="Shirouzu T."/>
            <person name="Yoshinaga Y."/>
            <person name="Martin F.M."/>
            <person name="Grigoriev I.V."/>
            <person name="Hibbett D.S."/>
        </authorList>
    </citation>
    <scope>NUCLEOTIDE SEQUENCE [LARGE SCALE GENOMIC DNA]</scope>
    <source>
        <strain evidence="2 3">HHB12029</strain>
    </source>
</reference>
<organism evidence="2 3">
    <name type="scientific">Exidia glandulosa HHB12029</name>
    <dbReference type="NCBI Taxonomy" id="1314781"/>
    <lineage>
        <taxon>Eukaryota</taxon>
        <taxon>Fungi</taxon>
        <taxon>Dikarya</taxon>
        <taxon>Basidiomycota</taxon>
        <taxon>Agaricomycotina</taxon>
        <taxon>Agaricomycetes</taxon>
        <taxon>Auriculariales</taxon>
        <taxon>Exidiaceae</taxon>
        <taxon>Exidia</taxon>
    </lineage>
</organism>
<dbReference type="PANTHER" id="PTHR46018">
    <property type="entry name" value="ZINC PHOSPHODIESTERASE ELAC PROTEIN 1"/>
    <property type="match status" value="1"/>
</dbReference>
<dbReference type="PANTHER" id="PTHR46018:SF2">
    <property type="entry name" value="ZINC PHOSPHODIESTERASE ELAC PROTEIN 1"/>
    <property type="match status" value="1"/>
</dbReference>
<dbReference type="GO" id="GO:0042781">
    <property type="term" value="F:3'-tRNA processing endoribonuclease activity"/>
    <property type="evidence" value="ECO:0007669"/>
    <property type="project" value="TreeGrafter"/>
</dbReference>
<evidence type="ECO:0008006" key="4">
    <source>
        <dbReference type="Google" id="ProtNLM"/>
    </source>
</evidence>
<feature type="region of interest" description="Disordered" evidence="1">
    <location>
        <begin position="241"/>
        <end position="306"/>
    </location>
</feature>
<dbReference type="EMBL" id="KV426131">
    <property type="protein sequence ID" value="KZV87268.1"/>
    <property type="molecule type" value="Genomic_DNA"/>
</dbReference>
<dbReference type="STRING" id="1314781.A0A165EM80"/>
<dbReference type="OrthoDB" id="527344at2759"/>
<name>A0A165EM80_EXIGL</name>
<accession>A0A165EM80</accession>
<evidence type="ECO:0000313" key="2">
    <source>
        <dbReference type="EMBL" id="KZV87268.1"/>
    </source>
</evidence>
<proteinExistence type="predicted"/>
<gene>
    <name evidence="2" type="ORF">EXIGLDRAFT_752343</name>
</gene>
<keyword evidence="3" id="KW-1185">Reference proteome</keyword>
<sequence length="600" mass="64345">MLGDLSVAFLGTSAGDGPTASRGAPCTLVHLGKEIWMVDCGDGSYRQLQQFRALHSHRAVLPGHLSAQVDFSPRVPITRIFITHLHAGHVAGLALMLMRLLDEAVTAELAEQLDRDRDRDRGERPADVMRAPHIALIGPAGLRRFLRTSLGALRGGLAVPRGRYTVHELLLDDDARTPCVPSQLLQPCELPGRDVPCDRSGLWREFDYALGGEVVVSAGPILHTVPSIGFIFTEKSHGVPRRSGVFDPDASPPSSLELSRSVVGSSGSSGSSDDERDGASSTGGHSRHSSMTHTSVISPAVARERSQQPVFRGRKLVVLGDTCDASSLARLALDASLVIHEATDTHLPHESSGAVRERVVARGHSTAQMAGAFAKSVRAKQLVLNHFCARFPAPASPNDANARAMSALATQASTQWGVRDPKALVIAAKDFDILAIPAESSTYSPPPLDEFRPSHRKAHSQQHYPTAPNAPPYPQPMYPGPAPPPAQRGPSPTQPVYPDAPPSRRPSFASHSREPSYGDARVARPPSYNGPNPQVPPPPAPPPRPYTYPAAPAAHRGPSPPRNVFMESDSSLRPGHHHRQPSFSTSGQAPPRPSSRMRSF</sequence>
<dbReference type="Gene3D" id="3.60.15.10">
    <property type="entry name" value="Ribonuclease Z/Hydroxyacylglutathione hydrolase-like"/>
    <property type="match status" value="1"/>
</dbReference>
<feature type="compositionally biased region" description="Low complexity" evidence="1">
    <location>
        <begin position="254"/>
        <end position="271"/>
    </location>
</feature>
<evidence type="ECO:0000256" key="1">
    <source>
        <dbReference type="SAM" id="MobiDB-lite"/>
    </source>
</evidence>
<dbReference type="Proteomes" id="UP000077266">
    <property type="component" value="Unassembled WGS sequence"/>
</dbReference>
<dbReference type="InterPro" id="IPR036866">
    <property type="entry name" value="RibonucZ/Hydroxyglut_hydro"/>
</dbReference>
<feature type="compositionally biased region" description="Pro residues" evidence="1">
    <location>
        <begin position="533"/>
        <end position="546"/>
    </location>
</feature>
<dbReference type="SUPFAM" id="SSF56281">
    <property type="entry name" value="Metallo-hydrolase/oxidoreductase"/>
    <property type="match status" value="1"/>
</dbReference>
<feature type="region of interest" description="Disordered" evidence="1">
    <location>
        <begin position="442"/>
        <end position="600"/>
    </location>
</feature>
<feature type="compositionally biased region" description="Pro residues" evidence="1">
    <location>
        <begin position="468"/>
        <end position="504"/>
    </location>
</feature>
<evidence type="ECO:0000313" key="3">
    <source>
        <dbReference type="Proteomes" id="UP000077266"/>
    </source>
</evidence>
<dbReference type="InParanoid" id="A0A165EM80"/>
<protein>
    <recommendedName>
        <fullName evidence="4">Metallo-beta-lactamase domain-containing protein</fullName>
    </recommendedName>
</protein>
<dbReference type="AlphaFoldDB" id="A0A165EM80"/>